<protein>
    <submittedName>
        <fullName evidence="1">Uncharacterized protein</fullName>
    </submittedName>
</protein>
<evidence type="ECO:0000313" key="1">
    <source>
        <dbReference type="EMBL" id="JAH71376.1"/>
    </source>
</evidence>
<name>A0A0E9V062_ANGAN</name>
<proteinExistence type="predicted"/>
<sequence length="12" mass="1503">MCVWHLKQFTLP</sequence>
<reference evidence="1" key="2">
    <citation type="journal article" date="2015" name="Fish Shellfish Immunol.">
        <title>Early steps in the European eel (Anguilla anguilla)-Vibrio vulnificus interaction in the gills: Role of the RtxA13 toxin.</title>
        <authorList>
            <person name="Callol A."/>
            <person name="Pajuelo D."/>
            <person name="Ebbesson L."/>
            <person name="Teles M."/>
            <person name="MacKenzie S."/>
            <person name="Amaro C."/>
        </authorList>
    </citation>
    <scope>NUCLEOTIDE SEQUENCE</scope>
</reference>
<organism evidence="1">
    <name type="scientific">Anguilla anguilla</name>
    <name type="common">European freshwater eel</name>
    <name type="synonym">Muraena anguilla</name>
    <dbReference type="NCBI Taxonomy" id="7936"/>
    <lineage>
        <taxon>Eukaryota</taxon>
        <taxon>Metazoa</taxon>
        <taxon>Chordata</taxon>
        <taxon>Craniata</taxon>
        <taxon>Vertebrata</taxon>
        <taxon>Euteleostomi</taxon>
        <taxon>Actinopterygii</taxon>
        <taxon>Neopterygii</taxon>
        <taxon>Teleostei</taxon>
        <taxon>Anguilliformes</taxon>
        <taxon>Anguillidae</taxon>
        <taxon>Anguilla</taxon>
    </lineage>
</organism>
<accession>A0A0E9V062</accession>
<dbReference type="EMBL" id="GBXM01037201">
    <property type="protein sequence ID" value="JAH71376.1"/>
    <property type="molecule type" value="Transcribed_RNA"/>
</dbReference>
<reference evidence="1" key="1">
    <citation type="submission" date="2014-11" db="EMBL/GenBank/DDBJ databases">
        <authorList>
            <person name="Amaro Gonzalez C."/>
        </authorList>
    </citation>
    <scope>NUCLEOTIDE SEQUENCE</scope>
</reference>